<reference evidence="2" key="1">
    <citation type="submission" date="2021-05" db="EMBL/GenBank/DDBJ databases">
        <authorList>
            <person name="Alioto T."/>
            <person name="Alioto T."/>
            <person name="Gomez Garrido J."/>
        </authorList>
    </citation>
    <scope>NUCLEOTIDE SEQUENCE</scope>
</reference>
<feature type="chain" id="PRO_5034345853" evidence="1">
    <location>
        <begin position="19"/>
        <end position="154"/>
    </location>
</feature>
<protein>
    <submittedName>
        <fullName evidence="2">Uncharacterized protein</fullName>
    </submittedName>
</protein>
<dbReference type="EMBL" id="HBUF01199271">
    <property type="protein sequence ID" value="CAG6661292.1"/>
    <property type="molecule type" value="Transcribed_RNA"/>
</dbReference>
<evidence type="ECO:0000313" key="2">
    <source>
        <dbReference type="EMBL" id="CAG6661292.1"/>
    </source>
</evidence>
<keyword evidence="1" id="KW-0732">Signal</keyword>
<proteinExistence type="predicted"/>
<sequence>MVLLSLSLSLSLLQYCITSWGGAYQNTITRLERAQNILLRVILNKPRLFHSDDLYKILDVPNLVDVYMYKISLYACKYSNDWTRIHTVTRQTGQIRIERVNKSIYKRHFQYLGKKLYNILPEEIKHEENIVRLKNLVKIWLREKHHSQFLIENL</sequence>
<feature type="signal peptide" evidence="1">
    <location>
        <begin position="1"/>
        <end position="18"/>
    </location>
</feature>
<dbReference type="AlphaFoldDB" id="A0A8D8WIB8"/>
<evidence type="ECO:0000256" key="1">
    <source>
        <dbReference type="SAM" id="SignalP"/>
    </source>
</evidence>
<organism evidence="2">
    <name type="scientific">Cacopsylla melanoneura</name>
    <dbReference type="NCBI Taxonomy" id="428564"/>
    <lineage>
        <taxon>Eukaryota</taxon>
        <taxon>Metazoa</taxon>
        <taxon>Ecdysozoa</taxon>
        <taxon>Arthropoda</taxon>
        <taxon>Hexapoda</taxon>
        <taxon>Insecta</taxon>
        <taxon>Pterygota</taxon>
        <taxon>Neoptera</taxon>
        <taxon>Paraneoptera</taxon>
        <taxon>Hemiptera</taxon>
        <taxon>Sternorrhyncha</taxon>
        <taxon>Psylloidea</taxon>
        <taxon>Psyllidae</taxon>
        <taxon>Psyllinae</taxon>
        <taxon>Cacopsylla</taxon>
    </lineage>
</organism>
<name>A0A8D8WIB8_9HEMI</name>
<accession>A0A8D8WIB8</accession>